<dbReference type="InterPro" id="IPR036388">
    <property type="entry name" value="WH-like_DNA-bd_sf"/>
</dbReference>
<evidence type="ECO:0000256" key="2">
    <source>
        <dbReference type="ARBA" id="ARBA00023125"/>
    </source>
</evidence>
<dbReference type="InterPro" id="IPR000524">
    <property type="entry name" value="Tscrpt_reg_HTH_GntR"/>
</dbReference>
<dbReference type="InterPro" id="IPR011711">
    <property type="entry name" value="GntR_C"/>
</dbReference>
<dbReference type="SMART" id="SM00345">
    <property type="entry name" value="HTH_GNTR"/>
    <property type="match status" value="1"/>
</dbReference>
<evidence type="ECO:0000259" key="4">
    <source>
        <dbReference type="PROSITE" id="PS50949"/>
    </source>
</evidence>
<evidence type="ECO:0000313" key="6">
    <source>
        <dbReference type="Proteomes" id="UP000198908"/>
    </source>
</evidence>
<dbReference type="GO" id="GO:0003677">
    <property type="term" value="F:DNA binding"/>
    <property type="evidence" value="ECO:0007669"/>
    <property type="project" value="UniProtKB-KW"/>
</dbReference>
<gene>
    <name evidence="5" type="ORF">SAMN05421548_10720</name>
</gene>
<dbReference type="EMBL" id="FMYQ01000007">
    <property type="protein sequence ID" value="SDC45892.1"/>
    <property type="molecule type" value="Genomic_DNA"/>
</dbReference>
<dbReference type="PROSITE" id="PS50949">
    <property type="entry name" value="HTH_GNTR"/>
    <property type="match status" value="1"/>
</dbReference>
<keyword evidence="2" id="KW-0238">DNA-binding</keyword>
<dbReference type="Proteomes" id="UP000198908">
    <property type="component" value="Unassembled WGS sequence"/>
</dbReference>
<dbReference type="PANTHER" id="PTHR43537">
    <property type="entry name" value="TRANSCRIPTIONAL REGULATOR, GNTR FAMILY"/>
    <property type="match status" value="1"/>
</dbReference>
<dbReference type="Pfam" id="PF07729">
    <property type="entry name" value="FCD"/>
    <property type="match status" value="1"/>
</dbReference>
<feature type="domain" description="HTH gntR-type" evidence="4">
    <location>
        <begin position="68"/>
        <end position="135"/>
    </location>
</feature>
<dbReference type="Pfam" id="PF00392">
    <property type="entry name" value="GntR"/>
    <property type="match status" value="1"/>
</dbReference>
<evidence type="ECO:0000313" key="5">
    <source>
        <dbReference type="EMBL" id="SDC45892.1"/>
    </source>
</evidence>
<dbReference type="Gene3D" id="1.20.120.530">
    <property type="entry name" value="GntR ligand-binding domain-like"/>
    <property type="match status" value="1"/>
</dbReference>
<evidence type="ECO:0000256" key="3">
    <source>
        <dbReference type="ARBA" id="ARBA00023163"/>
    </source>
</evidence>
<dbReference type="SMART" id="SM00895">
    <property type="entry name" value="FCD"/>
    <property type="match status" value="1"/>
</dbReference>
<dbReference type="STRING" id="416944.SAMN05421548_10720"/>
<dbReference type="InterPro" id="IPR036390">
    <property type="entry name" value="WH_DNA-bd_sf"/>
</dbReference>
<protein>
    <submittedName>
        <fullName evidence="5">GntR family transcriptional regulator, vanillate catabolism transcriptional regulator</fullName>
    </submittedName>
</protein>
<dbReference type="InterPro" id="IPR008920">
    <property type="entry name" value="TF_FadR/GntR_C"/>
</dbReference>
<dbReference type="CDD" id="cd07377">
    <property type="entry name" value="WHTH_GntR"/>
    <property type="match status" value="1"/>
</dbReference>
<dbReference type="GO" id="GO:0003700">
    <property type="term" value="F:DNA-binding transcription factor activity"/>
    <property type="evidence" value="ECO:0007669"/>
    <property type="project" value="InterPro"/>
</dbReference>
<reference evidence="6" key="1">
    <citation type="submission" date="2016-09" db="EMBL/GenBank/DDBJ databases">
        <authorList>
            <person name="Varghese N."/>
            <person name="Submissions S."/>
        </authorList>
    </citation>
    <scope>NUCLEOTIDE SEQUENCE [LARGE SCALE GENOMIC DNA]</scope>
    <source>
        <strain evidence="6">TNe-862</strain>
    </source>
</reference>
<name>A0A1G6LRJ7_9BURK</name>
<evidence type="ECO:0000256" key="1">
    <source>
        <dbReference type="ARBA" id="ARBA00023015"/>
    </source>
</evidence>
<dbReference type="Gene3D" id="1.10.10.10">
    <property type="entry name" value="Winged helix-like DNA-binding domain superfamily/Winged helix DNA-binding domain"/>
    <property type="match status" value="1"/>
</dbReference>
<keyword evidence="1" id="KW-0805">Transcription regulation</keyword>
<keyword evidence="6" id="KW-1185">Reference proteome</keyword>
<organism evidence="5 6">
    <name type="scientific">Paraburkholderia lycopersici</name>
    <dbReference type="NCBI Taxonomy" id="416944"/>
    <lineage>
        <taxon>Bacteria</taxon>
        <taxon>Pseudomonadati</taxon>
        <taxon>Pseudomonadota</taxon>
        <taxon>Betaproteobacteria</taxon>
        <taxon>Burkholderiales</taxon>
        <taxon>Burkholderiaceae</taxon>
        <taxon>Paraburkholderia</taxon>
    </lineage>
</organism>
<accession>A0A1G6LRJ7</accession>
<dbReference type="PANTHER" id="PTHR43537:SF51">
    <property type="entry name" value="HTH-TYPE TRANSCRIPTIONAL REGULATOR LGOR-RELATED"/>
    <property type="match status" value="1"/>
</dbReference>
<keyword evidence="3" id="KW-0804">Transcription</keyword>
<sequence length="298" mass="32371">MLVSLAGRSLKPVGRNGFWYPESSLQEAREIRLGSPLINETDIEEQARKAARCRARLHQLQFTHDMNGTTQQTIVQALRTRILSGELAPGERLVEAQLAGRLGISRTPLRYALSVLATEGLVERSGARGYVVRRFSVTDVLNAIDVRGVLEGLAARSVAERGVDAALVRALEDCLREGDAIFADGALDSEAQTRYAAMNGRFHALIVEAAHNLAVSAALGLNDKIPFVSPGTVVFDKSAQERQSTMLSYAHRQHHAIVGALVNGEGARVEALMKEHTHISKESLNLSVDRLPLIARAA</sequence>
<dbReference type="AlphaFoldDB" id="A0A1G6LRJ7"/>
<dbReference type="SUPFAM" id="SSF46785">
    <property type="entry name" value="Winged helix' DNA-binding domain"/>
    <property type="match status" value="1"/>
</dbReference>
<dbReference type="SUPFAM" id="SSF48008">
    <property type="entry name" value="GntR ligand-binding domain-like"/>
    <property type="match status" value="1"/>
</dbReference>
<proteinExistence type="predicted"/>